<protein>
    <recommendedName>
        <fullName evidence="4">Wingless</fullName>
    </recommendedName>
</protein>
<sequence>ANGSSGAHGTNPAHRHLLSGEQTFHSIRFLQVPPTHRGPIPGRPEQPGAKDESGGAAGSAGAGADRARRRGEPGVSRAGGPHRSRQQRRRQNRSHG</sequence>
<keyword evidence="3" id="KW-1185">Reference proteome</keyword>
<gene>
    <name evidence="2" type="ORF">M9458_047258</name>
</gene>
<feature type="region of interest" description="Disordered" evidence="1">
    <location>
        <begin position="1"/>
        <end position="96"/>
    </location>
</feature>
<name>A0ABD0N4C7_CIRMR</name>
<accession>A0ABD0N4C7</accession>
<feature type="compositionally biased region" description="Basic residues" evidence="1">
    <location>
        <begin position="80"/>
        <end position="96"/>
    </location>
</feature>
<organism evidence="2 3">
    <name type="scientific">Cirrhinus mrigala</name>
    <name type="common">Mrigala</name>
    <dbReference type="NCBI Taxonomy" id="683832"/>
    <lineage>
        <taxon>Eukaryota</taxon>
        <taxon>Metazoa</taxon>
        <taxon>Chordata</taxon>
        <taxon>Craniata</taxon>
        <taxon>Vertebrata</taxon>
        <taxon>Euteleostomi</taxon>
        <taxon>Actinopterygii</taxon>
        <taxon>Neopterygii</taxon>
        <taxon>Teleostei</taxon>
        <taxon>Ostariophysi</taxon>
        <taxon>Cypriniformes</taxon>
        <taxon>Cyprinidae</taxon>
        <taxon>Labeoninae</taxon>
        <taxon>Labeonini</taxon>
        <taxon>Cirrhinus</taxon>
    </lineage>
</organism>
<feature type="non-terminal residue" evidence="2">
    <location>
        <position position="1"/>
    </location>
</feature>
<dbReference type="EMBL" id="JAMKFB020000024">
    <property type="protein sequence ID" value="KAL0156012.1"/>
    <property type="molecule type" value="Genomic_DNA"/>
</dbReference>
<comment type="caution">
    <text evidence="2">The sequence shown here is derived from an EMBL/GenBank/DDBJ whole genome shotgun (WGS) entry which is preliminary data.</text>
</comment>
<feature type="non-terminal residue" evidence="2">
    <location>
        <position position="96"/>
    </location>
</feature>
<evidence type="ECO:0000256" key="1">
    <source>
        <dbReference type="SAM" id="MobiDB-lite"/>
    </source>
</evidence>
<proteinExistence type="predicted"/>
<dbReference type="AlphaFoldDB" id="A0ABD0N4C7"/>
<dbReference type="Proteomes" id="UP001529510">
    <property type="component" value="Unassembled WGS sequence"/>
</dbReference>
<reference evidence="2 3" key="1">
    <citation type="submission" date="2024-05" db="EMBL/GenBank/DDBJ databases">
        <title>Genome sequencing and assembly of Indian major carp, Cirrhinus mrigala (Hamilton, 1822).</title>
        <authorList>
            <person name="Mohindra V."/>
            <person name="Chowdhury L.M."/>
            <person name="Lal K."/>
            <person name="Jena J.K."/>
        </authorList>
    </citation>
    <scope>NUCLEOTIDE SEQUENCE [LARGE SCALE GENOMIC DNA]</scope>
    <source>
        <strain evidence="2">CM1030</strain>
        <tissue evidence="2">Blood</tissue>
    </source>
</reference>
<evidence type="ECO:0000313" key="3">
    <source>
        <dbReference type="Proteomes" id="UP001529510"/>
    </source>
</evidence>
<evidence type="ECO:0000313" key="2">
    <source>
        <dbReference type="EMBL" id="KAL0156012.1"/>
    </source>
</evidence>
<evidence type="ECO:0008006" key="4">
    <source>
        <dbReference type="Google" id="ProtNLM"/>
    </source>
</evidence>